<dbReference type="AlphaFoldDB" id="A0A517NT84"/>
<feature type="transmembrane region" description="Helical" evidence="1">
    <location>
        <begin position="170"/>
        <end position="189"/>
    </location>
</feature>
<evidence type="ECO:0000313" key="3">
    <source>
        <dbReference type="Proteomes" id="UP000319817"/>
    </source>
</evidence>
<dbReference type="OrthoDB" id="9788724at2"/>
<sequence length="408" mass="45746">MNRESQDRTATRLVSLDTYRGLVMCMLAINGFAVAVTAKKLGYASGIEAETWAGQIWQWLAFHNSHPLWNSQFYVVGCALWDLIQPAFMFMVGVAMPYSYFSRKSRGHSDKKLAWHAFIRAMVLVIIGVYLQTRSSGLATNRLFTNVLAQIGLGYFFVYLLLGRSVKTQLAVGAGVLVAYTAWLLNFPVDALSTAAKEQVQSLSTPESVSQHYALQFNAASHADVSLLNFLVGGEEPIRAHQAGYTTLNFIPAAVTMLLGVLVGTLLKSDRSDHDKLRKMVTGGLILMVLAVIASYTVCPVIKKIWTPSWVLLSGAYVIWLQALLYWIVDIKGYRRWTFPLVVVGMNSLAMYLMSMLFKSTINANLKTYLGKELFAGPYGPMIQATLLFVVLWLFCFYLYRNRLFFRI</sequence>
<accession>A0A517NT84</accession>
<feature type="transmembrane region" description="Helical" evidence="1">
    <location>
        <begin position="382"/>
        <end position="400"/>
    </location>
</feature>
<feature type="transmembrane region" description="Helical" evidence="1">
    <location>
        <begin position="143"/>
        <end position="163"/>
    </location>
</feature>
<feature type="transmembrane region" description="Helical" evidence="1">
    <location>
        <begin position="21"/>
        <end position="38"/>
    </location>
</feature>
<name>A0A517NT84_9BACT</name>
<dbReference type="RefSeq" id="WP_145417843.1">
    <property type="nucleotide sequence ID" value="NZ_CP036526.1"/>
</dbReference>
<organism evidence="2 3">
    <name type="scientific">Stieleria marina</name>
    <dbReference type="NCBI Taxonomy" id="1930275"/>
    <lineage>
        <taxon>Bacteria</taxon>
        <taxon>Pseudomonadati</taxon>
        <taxon>Planctomycetota</taxon>
        <taxon>Planctomycetia</taxon>
        <taxon>Pirellulales</taxon>
        <taxon>Pirellulaceae</taxon>
        <taxon>Stieleria</taxon>
    </lineage>
</organism>
<proteinExistence type="predicted"/>
<keyword evidence="1" id="KW-0812">Transmembrane</keyword>
<feature type="transmembrane region" description="Helical" evidence="1">
    <location>
        <begin position="341"/>
        <end position="362"/>
    </location>
</feature>
<evidence type="ECO:0000313" key="2">
    <source>
        <dbReference type="EMBL" id="QDT10332.1"/>
    </source>
</evidence>
<dbReference type="PANTHER" id="PTHR31061">
    <property type="entry name" value="LD22376P"/>
    <property type="match status" value="1"/>
</dbReference>
<feature type="transmembrane region" description="Helical" evidence="1">
    <location>
        <begin position="73"/>
        <end position="101"/>
    </location>
</feature>
<evidence type="ECO:0000256" key="1">
    <source>
        <dbReference type="SAM" id="Phobius"/>
    </source>
</evidence>
<keyword evidence="1" id="KW-1133">Transmembrane helix</keyword>
<feature type="transmembrane region" description="Helical" evidence="1">
    <location>
        <begin position="113"/>
        <end position="131"/>
    </location>
</feature>
<evidence type="ECO:0008006" key="4">
    <source>
        <dbReference type="Google" id="ProtNLM"/>
    </source>
</evidence>
<feature type="transmembrane region" description="Helical" evidence="1">
    <location>
        <begin position="310"/>
        <end position="329"/>
    </location>
</feature>
<reference evidence="2 3" key="1">
    <citation type="submission" date="2019-02" db="EMBL/GenBank/DDBJ databases">
        <title>Deep-cultivation of Planctomycetes and their phenomic and genomic characterization uncovers novel biology.</title>
        <authorList>
            <person name="Wiegand S."/>
            <person name="Jogler M."/>
            <person name="Boedeker C."/>
            <person name="Pinto D."/>
            <person name="Vollmers J."/>
            <person name="Rivas-Marin E."/>
            <person name="Kohn T."/>
            <person name="Peeters S.H."/>
            <person name="Heuer A."/>
            <person name="Rast P."/>
            <person name="Oberbeckmann S."/>
            <person name="Bunk B."/>
            <person name="Jeske O."/>
            <person name="Meyerdierks A."/>
            <person name="Storesund J.E."/>
            <person name="Kallscheuer N."/>
            <person name="Luecker S."/>
            <person name="Lage O.M."/>
            <person name="Pohl T."/>
            <person name="Merkel B.J."/>
            <person name="Hornburger P."/>
            <person name="Mueller R.-W."/>
            <person name="Bruemmer F."/>
            <person name="Labrenz M."/>
            <person name="Spormann A.M."/>
            <person name="Op den Camp H."/>
            <person name="Overmann J."/>
            <person name="Amann R."/>
            <person name="Jetten M.S.M."/>
            <person name="Mascher T."/>
            <person name="Medema M.H."/>
            <person name="Devos D.P."/>
            <person name="Kaster A.-K."/>
            <person name="Ovreas L."/>
            <person name="Rohde M."/>
            <person name="Galperin M.Y."/>
            <person name="Jogler C."/>
        </authorList>
    </citation>
    <scope>NUCLEOTIDE SEQUENCE [LARGE SCALE GENOMIC DNA]</scope>
    <source>
        <strain evidence="2 3">K23_9</strain>
    </source>
</reference>
<protein>
    <recommendedName>
        <fullName evidence="4">DUF5009 domain-containing protein</fullName>
    </recommendedName>
</protein>
<dbReference type="Proteomes" id="UP000319817">
    <property type="component" value="Chromosome"/>
</dbReference>
<dbReference type="PANTHER" id="PTHR31061:SF24">
    <property type="entry name" value="LD22376P"/>
    <property type="match status" value="1"/>
</dbReference>
<feature type="transmembrane region" description="Helical" evidence="1">
    <location>
        <begin position="250"/>
        <end position="268"/>
    </location>
</feature>
<keyword evidence="1" id="KW-0472">Membrane</keyword>
<feature type="transmembrane region" description="Helical" evidence="1">
    <location>
        <begin position="280"/>
        <end position="298"/>
    </location>
</feature>
<dbReference type="EMBL" id="CP036526">
    <property type="protein sequence ID" value="QDT10332.1"/>
    <property type="molecule type" value="Genomic_DNA"/>
</dbReference>
<keyword evidence="3" id="KW-1185">Reference proteome</keyword>
<gene>
    <name evidence="2" type="ORF">K239x_22880</name>
</gene>